<gene>
    <name evidence="1" type="ORF">L2E82_48196</name>
</gene>
<accession>A0ACB8Z1S5</accession>
<sequence>MSSRKKPLFDLNEPPVEDESDFPLCFKPKPQSLSINGATLVSYEITSSLNRPVNTSFHASSDSAFQPFIKSKGYLEKVTELTDQNDCNVNPSRIVGRLMLAIQNMSVE</sequence>
<dbReference type="EMBL" id="CM042017">
    <property type="protein sequence ID" value="KAI3690220.1"/>
    <property type="molecule type" value="Genomic_DNA"/>
</dbReference>
<proteinExistence type="predicted"/>
<protein>
    <submittedName>
        <fullName evidence="1">Uncharacterized protein</fullName>
    </submittedName>
</protein>
<keyword evidence="2" id="KW-1185">Reference proteome</keyword>
<dbReference type="Proteomes" id="UP001055811">
    <property type="component" value="Linkage Group LG09"/>
</dbReference>
<reference evidence="1 2" key="2">
    <citation type="journal article" date="2022" name="Mol. Ecol. Resour.">
        <title>The genomes of chicory, endive, great burdock and yacon provide insights into Asteraceae paleo-polyploidization history and plant inulin production.</title>
        <authorList>
            <person name="Fan W."/>
            <person name="Wang S."/>
            <person name="Wang H."/>
            <person name="Wang A."/>
            <person name="Jiang F."/>
            <person name="Liu H."/>
            <person name="Zhao H."/>
            <person name="Xu D."/>
            <person name="Zhang Y."/>
        </authorList>
    </citation>
    <scope>NUCLEOTIDE SEQUENCE [LARGE SCALE GENOMIC DNA]</scope>
    <source>
        <strain evidence="2">cv. Punajuju</strain>
        <tissue evidence="1">Leaves</tissue>
    </source>
</reference>
<comment type="caution">
    <text evidence="1">The sequence shown here is derived from an EMBL/GenBank/DDBJ whole genome shotgun (WGS) entry which is preliminary data.</text>
</comment>
<evidence type="ECO:0000313" key="1">
    <source>
        <dbReference type="EMBL" id="KAI3690220.1"/>
    </source>
</evidence>
<name>A0ACB8Z1S5_CICIN</name>
<evidence type="ECO:0000313" key="2">
    <source>
        <dbReference type="Proteomes" id="UP001055811"/>
    </source>
</evidence>
<reference evidence="2" key="1">
    <citation type="journal article" date="2022" name="Mol. Ecol. Resour.">
        <title>The genomes of chicory, endive, great burdock and yacon provide insights into Asteraceae palaeo-polyploidization history and plant inulin production.</title>
        <authorList>
            <person name="Fan W."/>
            <person name="Wang S."/>
            <person name="Wang H."/>
            <person name="Wang A."/>
            <person name="Jiang F."/>
            <person name="Liu H."/>
            <person name="Zhao H."/>
            <person name="Xu D."/>
            <person name="Zhang Y."/>
        </authorList>
    </citation>
    <scope>NUCLEOTIDE SEQUENCE [LARGE SCALE GENOMIC DNA]</scope>
    <source>
        <strain evidence="2">cv. Punajuju</strain>
    </source>
</reference>
<organism evidence="1 2">
    <name type="scientific">Cichorium intybus</name>
    <name type="common">Chicory</name>
    <dbReference type="NCBI Taxonomy" id="13427"/>
    <lineage>
        <taxon>Eukaryota</taxon>
        <taxon>Viridiplantae</taxon>
        <taxon>Streptophyta</taxon>
        <taxon>Embryophyta</taxon>
        <taxon>Tracheophyta</taxon>
        <taxon>Spermatophyta</taxon>
        <taxon>Magnoliopsida</taxon>
        <taxon>eudicotyledons</taxon>
        <taxon>Gunneridae</taxon>
        <taxon>Pentapetalae</taxon>
        <taxon>asterids</taxon>
        <taxon>campanulids</taxon>
        <taxon>Asterales</taxon>
        <taxon>Asteraceae</taxon>
        <taxon>Cichorioideae</taxon>
        <taxon>Cichorieae</taxon>
        <taxon>Cichoriinae</taxon>
        <taxon>Cichorium</taxon>
    </lineage>
</organism>